<dbReference type="GO" id="GO:0004558">
    <property type="term" value="F:alpha-1,4-glucosidase activity"/>
    <property type="evidence" value="ECO:0007669"/>
    <property type="project" value="UniProtKB-EC"/>
</dbReference>
<dbReference type="EC" id="3.2.1.20" evidence="3"/>
<dbReference type="PANTHER" id="PTHR10357:SF179">
    <property type="entry name" value="NEUTRAL AND BASIC AMINO ACID TRANSPORT PROTEIN RBAT"/>
    <property type="match status" value="1"/>
</dbReference>
<dbReference type="Proteomes" id="UP000494165">
    <property type="component" value="Unassembled WGS sequence"/>
</dbReference>
<protein>
    <recommendedName>
        <fullName evidence="3">alpha-glucosidase</fullName>
        <ecNumber evidence="3">3.2.1.20</ecNumber>
    </recommendedName>
</protein>
<sequence length="567" mass="64333">MRHLSLIAGLVLIAGAVQAQQLDWWQTGVIYQIYPRSYKDSNGDGIGDINGIISKLDYIASLGVAAIWLSPIYKSPMADFGYDISDFRDIDPLFGTLDDFKLLVAEAKSRNLGIIMDMVPNHSSDEHEWFVKSEQKIEPYTDYYFWQPAKGFDPNGAPIPPNNWLSVFGGSAWAWSELRQEFYLHQFHAKQPDFNYRNPAIVQELKDILTFWYDLGVYGFRWDAVTHMFEDPALPDEPVSGNPVDPNDYNYLKHIYTQNLPETPYTLSLYKAHTDEYSLNAGDGLHRVMMLEVWNPIEEVMQYYRNVSDFPFNFRFLTTMGAYSNGRDAENAIRGWVDNIPDNGWPNWVLGNHDISRVGSRLQLTDGAILTTLLLPGTSINYYGEELGMVDTYIPPEEVVDPAGYRDPPRTPMQWDDSQFAGFTTGPKPWLRVNDNYLTVNVAAEEAADESVLKIFRKLVALRKEPAIQFGTLHTTVVSYELVLAYAREAVNATDRSYMVVLNWSHDQTHVVNLSPGAFGAFPFEITNPTVEIRTIGSDIPYDNFDPSAFTLKPRAGCVVSFNAVRK</sequence>
<keyword evidence="5" id="KW-0326">Glycosidase</keyword>
<accession>A0A8S1DSC0</accession>
<keyword evidence="4" id="KW-0325">Glycoprotein</keyword>
<evidence type="ECO:0000259" key="7">
    <source>
        <dbReference type="SMART" id="SM00642"/>
    </source>
</evidence>
<dbReference type="Gene3D" id="3.90.400.10">
    <property type="entry name" value="Oligo-1,6-glucosidase, Domain 2"/>
    <property type="match status" value="1"/>
</dbReference>
<keyword evidence="9" id="KW-1185">Reference proteome</keyword>
<evidence type="ECO:0000256" key="5">
    <source>
        <dbReference type="ARBA" id="ARBA00023295"/>
    </source>
</evidence>
<dbReference type="Gene3D" id="3.20.20.80">
    <property type="entry name" value="Glycosidases"/>
    <property type="match status" value="1"/>
</dbReference>
<evidence type="ECO:0000256" key="2">
    <source>
        <dbReference type="ARBA" id="ARBA00008061"/>
    </source>
</evidence>
<comment type="caution">
    <text evidence="8">The sequence shown here is derived from an EMBL/GenBank/DDBJ whole genome shotgun (WGS) entry which is preliminary data.</text>
</comment>
<evidence type="ECO:0000256" key="6">
    <source>
        <dbReference type="SAM" id="SignalP"/>
    </source>
</evidence>
<gene>
    <name evidence="8" type="ORF">CLODIP_2_CD00494</name>
</gene>
<feature type="domain" description="Glycosyl hydrolase family 13 catalytic" evidence="7">
    <location>
        <begin position="32"/>
        <end position="463"/>
    </location>
</feature>
<dbReference type="InterPro" id="IPR045857">
    <property type="entry name" value="O16G_dom_2"/>
</dbReference>
<comment type="similarity">
    <text evidence="2">Belongs to the glycosyl hydrolase 13 family.</text>
</comment>
<organism evidence="8 9">
    <name type="scientific">Cloeon dipterum</name>
    <dbReference type="NCBI Taxonomy" id="197152"/>
    <lineage>
        <taxon>Eukaryota</taxon>
        <taxon>Metazoa</taxon>
        <taxon>Ecdysozoa</taxon>
        <taxon>Arthropoda</taxon>
        <taxon>Hexapoda</taxon>
        <taxon>Insecta</taxon>
        <taxon>Pterygota</taxon>
        <taxon>Palaeoptera</taxon>
        <taxon>Ephemeroptera</taxon>
        <taxon>Pisciforma</taxon>
        <taxon>Baetidae</taxon>
        <taxon>Cloeon</taxon>
    </lineage>
</organism>
<evidence type="ECO:0000256" key="3">
    <source>
        <dbReference type="ARBA" id="ARBA00012741"/>
    </source>
</evidence>
<dbReference type="PANTHER" id="PTHR10357">
    <property type="entry name" value="ALPHA-AMYLASE FAMILY MEMBER"/>
    <property type="match status" value="1"/>
</dbReference>
<dbReference type="EMBL" id="CADEPI010000509">
    <property type="protein sequence ID" value="CAB3386759.1"/>
    <property type="molecule type" value="Genomic_DNA"/>
</dbReference>
<feature type="chain" id="PRO_5035773057" description="alpha-glucosidase" evidence="6">
    <location>
        <begin position="20"/>
        <end position="567"/>
    </location>
</feature>
<evidence type="ECO:0000256" key="4">
    <source>
        <dbReference type="ARBA" id="ARBA00023180"/>
    </source>
</evidence>
<dbReference type="FunFam" id="3.90.400.10:FF:000001">
    <property type="entry name" value="Maltase A3, isoform A"/>
    <property type="match status" value="1"/>
</dbReference>
<name>A0A8S1DSC0_9INSE</name>
<dbReference type="SUPFAM" id="SSF51445">
    <property type="entry name" value="(Trans)glycosidases"/>
    <property type="match status" value="1"/>
</dbReference>
<dbReference type="OrthoDB" id="1740265at2759"/>
<keyword evidence="5" id="KW-0378">Hydrolase</keyword>
<proteinExistence type="inferred from homology"/>
<dbReference type="InterPro" id="IPR006047">
    <property type="entry name" value="GH13_cat_dom"/>
</dbReference>
<dbReference type="CDD" id="cd11328">
    <property type="entry name" value="AmyAc_maltase"/>
    <property type="match status" value="1"/>
</dbReference>
<dbReference type="SMART" id="SM00642">
    <property type="entry name" value="Aamy"/>
    <property type="match status" value="1"/>
</dbReference>
<evidence type="ECO:0000313" key="9">
    <source>
        <dbReference type="Proteomes" id="UP000494165"/>
    </source>
</evidence>
<reference evidence="8 9" key="1">
    <citation type="submission" date="2020-04" db="EMBL/GenBank/DDBJ databases">
        <authorList>
            <person name="Alioto T."/>
            <person name="Alioto T."/>
            <person name="Gomez Garrido J."/>
        </authorList>
    </citation>
    <scope>NUCLEOTIDE SEQUENCE [LARGE SCALE GENOMIC DNA]</scope>
</reference>
<dbReference type="Pfam" id="PF00128">
    <property type="entry name" value="Alpha-amylase"/>
    <property type="match status" value="1"/>
</dbReference>
<comment type="catalytic activity">
    <reaction evidence="1">
        <text>Hydrolysis of terminal, non-reducing (1-&gt;4)-linked alpha-D-glucose residues with release of alpha-D-glucose.</text>
        <dbReference type="EC" id="3.2.1.20"/>
    </reaction>
</comment>
<evidence type="ECO:0000313" key="8">
    <source>
        <dbReference type="EMBL" id="CAB3386759.1"/>
    </source>
</evidence>
<dbReference type="GO" id="GO:0005975">
    <property type="term" value="P:carbohydrate metabolic process"/>
    <property type="evidence" value="ECO:0007669"/>
    <property type="project" value="InterPro"/>
</dbReference>
<evidence type="ECO:0000256" key="1">
    <source>
        <dbReference type="ARBA" id="ARBA00001657"/>
    </source>
</evidence>
<dbReference type="AlphaFoldDB" id="A0A8S1DSC0"/>
<dbReference type="InterPro" id="IPR017853">
    <property type="entry name" value="GH"/>
</dbReference>
<feature type="signal peptide" evidence="6">
    <location>
        <begin position="1"/>
        <end position="19"/>
    </location>
</feature>
<keyword evidence="6" id="KW-0732">Signal</keyword>